<feature type="region of interest" description="Disordered" evidence="4">
    <location>
        <begin position="1067"/>
        <end position="1099"/>
    </location>
</feature>
<gene>
    <name evidence="7" type="ORF">MSAN_00545100</name>
</gene>
<dbReference type="InterPro" id="IPR027417">
    <property type="entry name" value="P-loop_NTPase"/>
</dbReference>
<dbReference type="Pfam" id="PF00271">
    <property type="entry name" value="Helicase_C"/>
    <property type="match status" value="1"/>
</dbReference>
<keyword evidence="2" id="KW-0378">Hydrolase</keyword>
<dbReference type="InterPro" id="IPR014001">
    <property type="entry name" value="Helicase_ATP-bd"/>
</dbReference>
<keyword evidence="8" id="KW-1185">Reference proteome</keyword>
<dbReference type="SUPFAM" id="SSF52540">
    <property type="entry name" value="P-loop containing nucleoside triphosphate hydrolases"/>
    <property type="match status" value="2"/>
</dbReference>
<feature type="compositionally biased region" description="Basic residues" evidence="4">
    <location>
        <begin position="72"/>
        <end position="86"/>
    </location>
</feature>
<dbReference type="InterPro" id="IPR001650">
    <property type="entry name" value="Helicase_C-like"/>
</dbReference>
<dbReference type="GO" id="GO:0005524">
    <property type="term" value="F:ATP binding"/>
    <property type="evidence" value="ECO:0007669"/>
    <property type="project" value="InterPro"/>
</dbReference>
<evidence type="ECO:0000256" key="2">
    <source>
        <dbReference type="ARBA" id="ARBA00022801"/>
    </source>
</evidence>
<dbReference type="InterPro" id="IPR049730">
    <property type="entry name" value="SNF2/RAD54-like_C"/>
</dbReference>
<evidence type="ECO:0000256" key="4">
    <source>
        <dbReference type="SAM" id="MobiDB-lite"/>
    </source>
</evidence>
<dbReference type="Pfam" id="PF00176">
    <property type="entry name" value="SNF2-rel_dom"/>
    <property type="match status" value="2"/>
</dbReference>
<feature type="compositionally biased region" description="Acidic residues" evidence="4">
    <location>
        <begin position="160"/>
        <end position="169"/>
    </location>
</feature>
<feature type="region of interest" description="Disordered" evidence="4">
    <location>
        <begin position="1"/>
        <end position="255"/>
    </location>
</feature>
<evidence type="ECO:0000256" key="3">
    <source>
        <dbReference type="ARBA" id="ARBA00022840"/>
    </source>
</evidence>
<keyword evidence="1" id="KW-0547">Nucleotide-binding</keyword>
<dbReference type="AlphaFoldDB" id="A0A8H6ZCV6"/>
<evidence type="ECO:0000313" key="7">
    <source>
        <dbReference type="EMBL" id="KAF7373355.1"/>
    </source>
</evidence>
<evidence type="ECO:0000256" key="1">
    <source>
        <dbReference type="ARBA" id="ARBA00022741"/>
    </source>
</evidence>
<evidence type="ECO:0000259" key="6">
    <source>
        <dbReference type="PROSITE" id="PS51194"/>
    </source>
</evidence>
<dbReference type="Proteomes" id="UP000623467">
    <property type="component" value="Unassembled WGS sequence"/>
</dbReference>
<dbReference type="Gene3D" id="3.40.50.300">
    <property type="entry name" value="P-loop containing nucleotide triphosphate hydrolases"/>
    <property type="match status" value="1"/>
</dbReference>
<evidence type="ECO:0000313" key="8">
    <source>
        <dbReference type="Proteomes" id="UP000623467"/>
    </source>
</evidence>
<keyword evidence="3" id="KW-0067">ATP-binding</keyword>
<feature type="domain" description="Helicase ATP-binding" evidence="5">
    <location>
        <begin position="312"/>
        <end position="482"/>
    </location>
</feature>
<dbReference type="OrthoDB" id="413460at2759"/>
<feature type="domain" description="Helicase C-terminal" evidence="6">
    <location>
        <begin position="683"/>
        <end position="850"/>
    </location>
</feature>
<name>A0A8H6ZCV6_9AGAR</name>
<dbReference type="PROSITE" id="PS51194">
    <property type="entry name" value="HELICASE_CTER"/>
    <property type="match status" value="1"/>
</dbReference>
<comment type="caution">
    <text evidence="7">The sequence shown here is derived from an EMBL/GenBank/DDBJ whole genome shotgun (WGS) entry which is preliminary data.</text>
</comment>
<proteinExistence type="predicted"/>
<protein>
    <submittedName>
        <fullName evidence="7">DNA excision repair protein ERCC-6-like 2</fullName>
    </submittedName>
</protein>
<dbReference type="SMART" id="SM00487">
    <property type="entry name" value="DEXDc"/>
    <property type="match status" value="1"/>
</dbReference>
<feature type="compositionally biased region" description="Acidic residues" evidence="4">
    <location>
        <begin position="110"/>
        <end position="128"/>
    </location>
</feature>
<dbReference type="PANTHER" id="PTHR45629">
    <property type="entry name" value="SNF2/RAD54 FAMILY MEMBER"/>
    <property type="match status" value="1"/>
</dbReference>
<dbReference type="InterPro" id="IPR000330">
    <property type="entry name" value="SNF2_N"/>
</dbReference>
<dbReference type="GO" id="GO:0016787">
    <property type="term" value="F:hydrolase activity"/>
    <property type="evidence" value="ECO:0007669"/>
    <property type="project" value="UniProtKB-KW"/>
</dbReference>
<organism evidence="7 8">
    <name type="scientific">Mycena sanguinolenta</name>
    <dbReference type="NCBI Taxonomy" id="230812"/>
    <lineage>
        <taxon>Eukaryota</taxon>
        <taxon>Fungi</taxon>
        <taxon>Dikarya</taxon>
        <taxon>Basidiomycota</taxon>
        <taxon>Agaricomycotina</taxon>
        <taxon>Agaricomycetes</taxon>
        <taxon>Agaricomycetidae</taxon>
        <taxon>Agaricales</taxon>
        <taxon>Marasmiineae</taxon>
        <taxon>Mycenaceae</taxon>
        <taxon>Mycena</taxon>
    </lineage>
</organism>
<evidence type="ECO:0000259" key="5">
    <source>
        <dbReference type="PROSITE" id="PS51192"/>
    </source>
</evidence>
<dbReference type="SMART" id="SM00490">
    <property type="entry name" value="HELICc"/>
    <property type="match status" value="1"/>
</dbReference>
<feature type="compositionally biased region" description="Acidic residues" evidence="4">
    <location>
        <begin position="198"/>
        <end position="208"/>
    </location>
</feature>
<dbReference type="CDD" id="cd18793">
    <property type="entry name" value="SF2_C_SNF"/>
    <property type="match status" value="1"/>
</dbReference>
<dbReference type="PANTHER" id="PTHR45629:SF7">
    <property type="entry name" value="DNA EXCISION REPAIR PROTEIN ERCC-6-RELATED"/>
    <property type="match status" value="1"/>
</dbReference>
<dbReference type="InterPro" id="IPR050496">
    <property type="entry name" value="SNF2_RAD54_helicase_repair"/>
</dbReference>
<feature type="compositionally biased region" description="Acidic residues" evidence="4">
    <location>
        <begin position="1090"/>
        <end position="1099"/>
    </location>
</feature>
<dbReference type="Gene3D" id="3.40.50.10810">
    <property type="entry name" value="Tandem AAA-ATPase domain"/>
    <property type="match status" value="2"/>
</dbReference>
<feature type="compositionally biased region" description="Basic and acidic residues" evidence="4">
    <location>
        <begin position="233"/>
        <end position="247"/>
    </location>
</feature>
<reference evidence="7" key="1">
    <citation type="submission" date="2020-05" db="EMBL/GenBank/DDBJ databases">
        <title>Mycena genomes resolve the evolution of fungal bioluminescence.</title>
        <authorList>
            <person name="Tsai I.J."/>
        </authorList>
    </citation>
    <scope>NUCLEOTIDE SEQUENCE</scope>
    <source>
        <strain evidence="7">160909Yilan</strain>
    </source>
</reference>
<feature type="compositionally biased region" description="Polar residues" evidence="4">
    <location>
        <begin position="188"/>
        <end position="197"/>
    </location>
</feature>
<dbReference type="InterPro" id="IPR038718">
    <property type="entry name" value="SNF2-like_sf"/>
</dbReference>
<feature type="region of interest" description="Disordered" evidence="4">
    <location>
        <begin position="993"/>
        <end position="1022"/>
    </location>
</feature>
<dbReference type="PROSITE" id="PS51192">
    <property type="entry name" value="HELICASE_ATP_BIND_1"/>
    <property type="match status" value="1"/>
</dbReference>
<sequence>MEEDEKPKKASAYSKRNSSNGVAAPVERESDDPDFNSGPIPKEEKKKTGRKNGKRQNRDSMDDLSDESDQPRKKKRKTKVPARKGGRPGNRNRPNPLLAFFKSFDPVTDSSDDEGPIDDSEATESDIDEGNKPNVPPNKFAAYARPKTSTSLPAGGTGETTEDDSDEELSVATTNRKPPPTAKRKPSQKTSKASTDSEATEPDSEATEPDSSSEPAPIAYKTKARPAPSPDSDPDKTESDSDDDQRRFPPQRKVVPKFVYPSADLRPRPGFPIPASQLLGPMILDEKEGIQVPAAINTYLRDYQRDGIKFFWDRYKEGRGGLLGDDMGLGKTIQVISFLSAIMKKDGVKTDRKRRREHISALQETKEWRKSKTLPPANATWPTCLIIAPSSVVPNWEREFKTWGYFEVLTSLDLARQDIEDLMDLDWSCIFVDEVHTVKNPASKTSLAYNAFECLCRFGLTGTAIQNTYDELWTILDWTNPGAVGTLSQWRSFVSKPLKNGQSTNAADAERARAVIVSEILRDKLLPQFFLRRTKDIIAHQVWFLLLDEVFVLTVSQLPKKTDEVVFCPLTASQIHVYKKILAMDELQNLLGKDDPCPCGSQAKQSQCCVPFELSAIFRFMSILIKLSNHLALILPTPTDTPEQLIRNRELAAVAYPDGDAPSYKLAILDPRLCGKWKVLLGLLKDWRKDLTNKVLIFTKSVKLLEMMAYQLSVAGYGFLQLAGSTKVAERMPIIDKFHHDPDVFIFLISTAAGGTGLNLVGANKVVIFDPNWSKSCFAGSKNHSDFDSDPAQDLQAMDRAFRFGQTRDVSVVRLLGAGSVEELIYARQIYKQQQMQIGYNASIQTRYMTPFATRGLWLIVAFRYFAGVQGDKSKQGELFGLKNIFKLHEGGLATKAAIEKAHIAELDWALSSMEPKGRSGDVGKVAEVESKLDKDHSDLKGLGALLLFDDDGPATASENTAKAAVRGMYTHLNPELLVASKIEQARTRNIVEQSRKKLKKRDARDKSPAAIWPPPRVRKNKGPMKIEHKVKALLGTRMITSASELPTFAQQFRTWSEEEQAYVLARLDEYRDSDSDSDGSQNDAREIVPEPEDIDMAD</sequence>
<dbReference type="EMBL" id="JACAZH010000003">
    <property type="protein sequence ID" value="KAF7373355.1"/>
    <property type="molecule type" value="Genomic_DNA"/>
</dbReference>
<accession>A0A8H6ZCV6</accession>